<accession>A0A4Y1R0S3</accession>
<protein>
    <recommendedName>
        <fullName evidence="4">Protein yippee-like</fullName>
    </recommendedName>
</protein>
<dbReference type="GO" id="GO:0046872">
    <property type="term" value="F:metal ion binding"/>
    <property type="evidence" value="ECO:0007669"/>
    <property type="project" value="UniProtKB-KW"/>
</dbReference>
<evidence type="ECO:0000256" key="3">
    <source>
        <dbReference type="ARBA" id="ARBA00022833"/>
    </source>
</evidence>
<evidence type="ECO:0000259" key="5">
    <source>
        <dbReference type="PROSITE" id="PS51792"/>
    </source>
</evidence>
<feature type="domain" description="Yippee" evidence="5">
    <location>
        <begin position="19"/>
        <end position="116"/>
    </location>
</feature>
<name>A0A4Y1R0S3_PRUDU</name>
<proteinExistence type="inferred from homology"/>
<dbReference type="PROSITE" id="PS51792">
    <property type="entry name" value="YIPPEE"/>
    <property type="match status" value="1"/>
</dbReference>
<dbReference type="InterPro" id="IPR034751">
    <property type="entry name" value="Yippee"/>
</dbReference>
<dbReference type="Pfam" id="PF03226">
    <property type="entry name" value="Yippee-Mis18"/>
    <property type="match status" value="1"/>
</dbReference>
<feature type="non-terminal residue" evidence="6">
    <location>
        <position position="1"/>
    </location>
</feature>
<organism evidence="6">
    <name type="scientific">Prunus dulcis</name>
    <name type="common">Almond</name>
    <name type="synonym">Amygdalus dulcis</name>
    <dbReference type="NCBI Taxonomy" id="3755"/>
    <lineage>
        <taxon>Eukaryota</taxon>
        <taxon>Viridiplantae</taxon>
        <taxon>Streptophyta</taxon>
        <taxon>Embryophyta</taxon>
        <taxon>Tracheophyta</taxon>
        <taxon>Spermatophyta</taxon>
        <taxon>Magnoliopsida</taxon>
        <taxon>eudicotyledons</taxon>
        <taxon>Gunneridae</taxon>
        <taxon>Pentapetalae</taxon>
        <taxon>rosids</taxon>
        <taxon>fabids</taxon>
        <taxon>Rosales</taxon>
        <taxon>Rosaceae</taxon>
        <taxon>Amygdaloideae</taxon>
        <taxon>Amygdaleae</taxon>
        <taxon>Prunus</taxon>
    </lineage>
</organism>
<dbReference type="AlphaFoldDB" id="A0A4Y1R0S3"/>
<dbReference type="EMBL" id="AP019298">
    <property type="protein sequence ID" value="BBG97682.1"/>
    <property type="molecule type" value="Genomic_DNA"/>
</dbReference>
<evidence type="ECO:0000256" key="4">
    <source>
        <dbReference type="RuleBase" id="RU110713"/>
    </source>
</evidence>
<dbReference type="PANTHER" id="PTHR13848">
    <property type="entry name" value="PROTEIN YIPPEE-LIKE CG15309-RELATED"/>
    <property type="match status" value="1"/>
</dbReference>
<dbReference type="InterPro" id="IPR004910">
    <property type="entry name" value="Yippee/Mis18/Cereblon"/>
</dbReference>
<evidence type="ECO:0000256" key="1">
    <source>
        <dbReference type="ARBA" id="ARBA00005613"/>
    </source>
</evidence>
<keyword evidence="2" id="KW-0479">Metal-binding</keyword>
<keyword evidence="3" id="KW-0862">Zinc</keyword>
<reference evidence="6" key="1">
    <citation type="journal article" date="2019" name="Science">
        <title>Mutation of a bHLH transcription factor allowed almond domestication.</title>
        <authorList>
            <person name="Sanchez-Perez R."/>
            <person name="Pavan S."/>
            <person name="Mazzeo R."/>
            <person name="Moldovan C."/>
            <person name="Aiese Cigliano R."/>
            <person name="Del Cueto J."/>
            <person name="Ricciardi F."/>
            <person name="Lotti C."/>
            <person name="Ricciardi L."/>
            <person name="Dicenta F."/>
            <person name="Lopez-Marques R.L."/>
            <person name="Lindberg Moller B."/>
        </authorList>
    </citation>
    <scope>NUCLEOTIDE SEQUENCE</scope>
</reference>
<comment type="similarity">
    <text evidence="1 4">Belongs to the yippee family.</text>
</comment>
<evidence type="ECO:0000313" key="6">
    <source>
        <dbReference type="EMBL" id="BBG97682.1"/>
    </source>
</evidence>
<dbReference type="InterPro" id="IPR039058">
    <property type="entry name" value="Yippee_fam"/>
</dbReference>
<gene>
    <name evidence="6" type="ORF">Prudu_006887</name>
</gene>
<evidence type="ECO:0000256" key="2">
    <source>
        <dbReference type="ARBA" id="ARBA00022723"/>
    </source>
</evidence>
<sequence length="119" mass="13595">TLISIIDPQNGALQLAGPRLYGCYKCQNHVCCHDDIVSKDFQASRGRAFLFSHAMNVAVGLTEDRYLITGLHAVADVHCCDCKEMLGWKYVKAYEELQKYKEGKFVLEKFKIVKVNWSY</sequence>